<comment type="caution">
    <text evidence="2">The sequence shown here is derived from an EMBL/GenBank/DDBJ whole genome shotgun (WGS) entry which is preliminary data.</text>
</comment>
<dbReference type="AlphaFoldDB" id="A0A4Q4QYJ0"/>
<dbReference type="PANTHER" id="PTHR34987">
    <property type="entry name" value="C, PUTATIVE (AFU_ORTHOLOGUE AFUA_3G02880)-RELATED"/>
    <property type="match status" value="1"/>
</dbReference>
<dbReference type="OrthoDB" id="3687664at2759"/>
<dbReference type="InterPro" id="IPR035398">
    <property type="entry name" value="Bac_rhamnosid_C"/>
</dbReference>
<sequence>MAGDRFIEPIRVLRYVGNVTIALKASTFTLSNEGGDATQAEIILDYRQCEGGLPVFKISSASGNSTLDLTVVYSEGIEGIDHASGDGPFFLFSNAMDTYRRTTLKVPESAHEQVVRAVYTQRSQRYQKIRLATPYSTISFSGIGFERIRPRYSASSTFSCSSPLLNRIWQDGVRTVDMCTVSKGETSAAWEVTTGGTRVRGQHWAPCRFGTRWADKTIRFQVHIEHGGASWAVHMVANGLIFCLDTATRELYACEGLSTEPTVFPVAEKGRWHIGDLDLNAWLEVETVTRGDTVVVSVQGRRLAFIEGLNIKPILSGSANNTGSIAFGGPCQWVAVYRHLSVLSGGGENLYQNTMLPLDQSRTLDDFQVGTNGLACTIDGAKRDRACFGGDLYVMGRSVAHSTMTFDAIAGSIELLTSHQTSEGYLGNLCPIQAPVHEGNEEPPTYAFYSLSYALLLVVAIKDYWLHTGDARMKTRCFQRLEHLMAYTAEHLSAGVVVAPPPLSMHWFPLGGPIFGPSSPLNNAYYEALQAMSVMSDDPEAKQKYLSQAKKLKMEVLKRFYDASTGVYRLNEYLPSDGICQDNKAHAVTMGLLPSHANDLEHLIDPQSQLPRAFRGLAHWSVADIVSPYATGFAVEALFSRQQGLEARRLIERVWGPMADTSNPNYSGGHWEAMKTDETPHGHDTSLMHGWSTWPVSLLPRYLAGLQPTEPGWTSFRIAPVFAGLERINCTLATVAGSIGVEIKIDEAEGHGTLKVMAPFGVRAQLQPPREWVIQGPESIMGTGAWQNVLLFKPSVASGAQEYPDAMLQATPICVGGR</sequence>
<dbReference type="Pfam" id="PF17390">
    <property type="entry name" value="Bac_rhamnosid_C"/>
    <property type="match status" value="1"/>
</dbReference>
<organism evidence="2 3">
    <name type="scientific">Alternaria arborescens</name>
    <dbReference type="NCBI Taxonomy" id="156630"/>
    <lineage>
        <taxon>Eukaryota</taxon>
        <taxon>Fungi</taxon>
        <taxon>Dikarya</taxon>
        <taxon>Ascomycota</taxon>
        <taxon>Pezizomycotina</taxon>
        <taxon>Dothideomycetes</taxon>
        <taxon>Pleosporomycetidae</taxon>
        <taxon>Pleosporales</taxon>
        <taxon>Pleosporineae</taxon>
        <taxon>Pleosporaceae</taxon>
        <taxon>Alternaria</taxon>
        <taxon>Alternaria sect. Alternaria</taxon>
    </lineage>
</organism>
<gene>
    <name evidence="2" type="ORF">AA0113_g9826</name>
</gene>
<dbReference type="Gene3D" id="2.60.420.10">
    <property type="entry name" value="Maltose phosphorylase, domain 3"/>
    <property type="match status" value="1"/>
</dbReference>
<dbReference type="GO" id="GO:0005975">
    <property type="term" value="P:carbohydrate metabolic process"/>
    <property type="evidence" value="ECO:0007669"/>
    <property type="project" value="InterPro"/>
</dbReference>
<dbReference type="EMBL" id="PEJP01000047">
    <property type="protein sequence ID" value="RYO48864.1"/>
    <property type="molecule type" value="Genomic_DNA"/>
</dbReference>
<evidence type="ECO:0000313" key="2">
    <source>
        <dbReference type="EMBL" id="RYO48864.1"/>
    </source>
</evidence>
<proteinExistence type="predicted"/>
<feature type="domain" description="Alpha-L-rhamnosidase C-terminal" evidence="1">
    <location>
        <begin position="705"/>
        <end position="769"/>
    </location>
</feature>
<dbReference type="Gene3D" id="1.50.10.10">
    <property type="match status" value="1"/>
</dbReference>
<dbReference type="SUPFAM" id="SSF48208">
    <property type="entry name" value="Six-hairpin glycosidases"/>
    <property type="match status" value="1"/>
</dbReference>
<dbReference type="GO" id="GO:0003824">
    <property type="term" value="F:catalytic activity"/>
    <property type="evidence" value="ECO:0007669"/>
    <property type="project" value="UniProtKB-ARBA"/>
</dbReference>
<evidence type="ECO:0000313" key="3">
    <source>
        <dbReference type="Proteomes" id="UP000293823"/>
    </source>
</evidence>
<dbReference type="PANTHER" id="PTHR34987:SF4">
    <property type="entry name" value="ALPHA-L-RHAMNOSIDASE C-TERMINAL DOMAIN-CONTAINING PROTEIN"/>
    <property type="match status" value="1"/>
</dbReference>
<dbReference type="InterPro" id="IPR008928">
    <property type="entry name" value="6-hairpin_glycosidase_sf"/>
</dbReference>
<name>A0A4Q4QYJ0_9PLEO</name>
<dbReference type="Proteomes" id="UP000293823">
    <property type="component" value="Unassembled WGS sequence"/>
</dbReference>
<protein>
    <recommendedName>
        <fullName evidence="1">Alpha-L-rhamnosidase C-terminal domain-containing protein</fullName>
    </recommendedName>
</protein>
<keyword evidence="3" id="KW-1185">Reference proteome</keyword>
<evidence type="ECO:0000259" key="1">
    <source>
        <dbReference type="Pfam" id="PF17390"/>
    </source>
</evidence>
<reference evidence="3" key="1">
    <citation type="journal article" date="2019" name="bioRxiv">
        <title>Genomics, evolutionary history and diagnostics of the Alternaria alternata species group including apple and Asian pear pathotypes.</title>
        <authorList>
            <person name="Armitage A.D."/>
            <person name="Cockerton H.M."/>
            <person name="Sreenivasaprasad S."/>
            <person name="Woodhall J.W."/>
            <person name="Lane C.R."/>
            <person name="Harrison R.J."/>
            <person name="Clarkson J.P."/>
        </authorList>
    </citation>
    <scope>NUCLEOTIDE SEQUENCE [LARGE SCALE GENOMIC DNA]</scope>
    <source>
        <strain evidence="3">RGR 97.0016</strain>
    </source>
</reference>
<accession>A0A4Q4QYJ0</accession>
<dbReference type="InterPro" id="IPR012341">
    <property type="entry name" value="6hp_glycosidase-like_sf"/>
</dbReference>